<dbReference type="Gene3D" id="3.40.50.620">
    <property type="entry name" value="HUPs"/>
    <property type="match status" value="2"/>
</dbReference>
<dbReference type="SUPFAM" id="SSF52402">
    <property type="entry name" value="Adenine nucleotide alpha hydrolases-like"/>
    <property type="match status" value="2"/>
</dbReference>
<comment type="similarity">
    <text evidence="1">Belongs to the universal stress protein A family.</text>
</comment>
<dbReference type="CDD" id="cd00293">
    <property type="entry name" value="USP-like"/>
    <property type="match status" value="2"/>
</dbReference>
<dbReference type="PANTHER" id="PTHR46268">
    <property type="entry name" value="STRESS RESPONSE PROTEIN NHAX"/>
    <property type="match status" value="1"/>
</dbReference>
<reference evidence="3 4" key="1">
    <citation type="submission" date="2019-04" db="EMBL/GenBank/DDBJ databases">
        <title>Pedobacter sp. AR-3-17 sp. nov., isolated from Arctic soil.</title>
        <authorList>
            <person name="Dahal R.H."/>
            <person name="Kim D.-U."/>
        </authorList>
    </citation>
    <scope>NUCLEOTIDE SEQUENCE [LARGE SCALE GENOMIC DNA]</scope>
    <source>
        <strain evidence="3 4">AR-3-17</strain>
    </source>
</reference>
<proteinExistence type="inferred from homology"/>
<feature type="domain" description="UspA" evidence="2">
    <location>
        <begin position="151"/>
        <end position="273"/>
    </location>
</feature>
<dbReference type="InterPro" id="IPR014729">
    <property type="entry name" value="Rossmann-like_a/b/a_fold"/>
</dbReference>
<accession>A0A4U1BYL0</accession>
<name>A0A4U1BYL0_9SPHI</name>
<evidence type="ECO:0000256" key="1">
    <source>
        <dbReference type="ARBA" id="ARBA00008791"/>
    </source>
</evidence>
<evidence type="ECO:0000313" key="4">
    <source>
        <dbReference type="Proteomes" id="UP000308181"/>
    </source>
</evidence>
<evidence type="ECO:0000259" key="2">
    <source>
        <dbReference type="Pfam" id="PF00582"/>
    </source>
</evidence>
<organism evidence="3 4">
    <name type="scientific">Pedobacter cryophilus</name>
    <dbReference type="NCBI Taxonomy" id="2571271"/>
    <lineage>
        <taxon>Bacteria</taxon>
        <taxon>Pseudomonadati</taxon>
        <taxon>Bacteroidota</taxon>
        <taxon>Sphingobacteriia</taxon>
        <taxon>Sphingobacteriales</taxon>
        <taxon>Sphingobacteriaceae</taxon>
        <taxon>Pedobacter</taxon>
    </lineage>
</organism>
<dbReference type="InterPro" id="IPR006016">
    <property type="entry name" value="UspA"/>
</dbReference>
<dbReference type="PRINTS" id="PR01438">
    <property type="entry name" value="UNVRSLSTRESS"/>
</dbReference>
<evidence type="ECO:0000313" key="3">
    <source>
        <dbReference type="EMBL" id="TKB97669.1"/>
    </source>
</evidence>
<gene>
    <name evidence="3" type="ORF">FA046_09895</name>
</gene>
<sequence>MKTFNILIPTDFSAESEQAFQSAIVLAKNLDANIHLLHVIQANDAIIAENPDLSEAVDLVAFHKKEANAIQKFNALKEAGLDFEPHVKIGLLTKEINKTSRELNANLVIMGTKGSSGFMEKISGSEAQHVVRQLEVPVLTLRPGTSLNELKNILLVADYEHFGKGEQINMIKQIADAFDSTIHLLQILKEGDEPYADEILEQMKFFAKEHQLVKFETHFYRDKKIAEGVRNFNKEAEMDLVCIRTHGRKGISHLLFGSIAERLVNHCLKPLLTFHLK</sequence>
<feature type="domain" description="UspA" evidence="2">
    <location>
        <begin position="5"/>
        <end position="142"/>
    </location>
</feature>
<dbReference type="AlphaFoldDB" id="A0A4U1BYL0"/>
<dbReference type="EMBL" id="SWBP01000003">
    <property type="protein sequence ID" value="TKB97669.1"/>
    <property type="molecule type" value="Genomic_DNA"/>
</dbReference>
<dbReference type="Pfam" id="PF00582">
    <property type="entry name" value="Usp"/>
    <property type="match status" value="2"/>
</dbReference>
<comment type="caution">
    <text evidence="3">The sequence shown here is derived from an EMBL/GenBank/DDBJ whole genome shotgun (WGS) entry which is preliminary data.</text>
</comment>
<keyword evidence="4" id="KW-1185">Reference proteome</keyword>
<dbReference type="PANTHER" id="PTHR46268:SF6">
    <property type="entry name" value="UNIVERSAL STRESS PROTEIN UP12"/>
    <property type="match status" value="1"/>
</dbReference>
<dbReference type="RefSeq" id="WP_136826244.1">
    <property type="nucleotide sequence ID" value="NZ_SWBP01000003.1"/>
</dbReference>
<dbReference type="OrthoDB" id="9788959at2"/>
<dbReference type="InterPro" id="IPR006015">
    <property type="entry name" value="Universal_stress_UspA"/>
</dbReference>
<dbReference type="Proteomes" id="UP000308181">
    <property type="component" value="Unassembled WGS sequence"/>
</dbReference>
<protein>
    <submittedName>
        <fullName evidence="3">Universal stress protein</fullName>
    </submittedName>
</protein>